<accession>A0A7J7NC76</accession>
<dbReference type="AlphaFoldDB" id="A0A7J7NC76"/>
<evidence type="ECO:0000259" key="1">
    <source>
        <dbReference type="Pfam" id="PF00931"/>
    </source>
</evidence>
<dbReference type="EMBL" id="JACGCM010000882">
    <property type="protein sequence ID" value="KAF6164851.1"/>
    <property type="molecule type" value="Genomic_DNA"/>
</dbReference>
<proteinExistence type="predicted"/>
<comment type="caution">
    <text evidence="2">The sequence shown here is derived from an EMBL/GenBank/DDBJ whole genome shotgun (WGS) entry which is preliminary data.</text>
</comment>
<dbReference type="InterPro" id="IPR002182">
    <property type="entry name" value="NB-ARC"/>
</dbReference>
<protein>
    <recommendedName>
        <fullName evidence="1">NB-ARC domain-containing protein</fullName>
    </recommendedName>
</protein>
<organism evidence="2 3">
    <name type="scientific">Kingdonia uniflora</name>
    <dbReference type="NCBI Taxonomy" id="39325"/>
    <lineage>
        <taxon>Eukaryota</taxon>
        <taxon>Viridiplantae</taxon>
        <taxon>Streptophyta</taxon>
        <taxon>Embryophyta</taxon>
        <taxon>Tracheophyta</taxon>
        <taxon>Spermatophyta</taxon>
        <taxon>Magnoliopsida</taxon>
        <taxon>Ranunculales</taxon>
        <taxon>Circaeasteraceae</taxon>
        <taxon>Kingdonia</taxon>
    </lineage>
</organism>
<keyword evidence="3" id="KW-1185">Reference proteome</keyword>
<sequence length="375" mass="42966">MIYEVVDCWIEKVKKVQDKVVELQRQARVIKSCFKGWCFARYHLGKESKKKIVIVDELLIEQRRFDSVATRVPVPPRVVENFDAFELREPNKKEVIQALMDDKTNLIRIYKIGEAGKTTLMKEICKQAEEMKLFDKVVLATVFQNHDLRRIQTQIAESLGMKIEEQSVPARATKLSARLKDSEYTYKVLITSKRLDEVGDADYDPLREMSEKIVNEYGGLPLAIVTLARTLIKEDKGVWTDVIPQLRKSMYEGMDIANVSIKISYNFLKRRETKLCFLLCGLYPKDHEVTMDILVVHGIGEDLLGDGESLREARGNLRIMLNSLVSSGLLLKGHDERYVMMHDNICDAAISIAHEIRNELIMSVGLGWDCKNGQN</sequence>
<dbReference type="PANTHER" id="PTHR33463:SF198">
    <property type="entry name" value="RPP4C3"/>
    <property type="match status" value="1"/>
</dbReference>
<dbReference type="InterPro" id="IPR027417">
    <property type="entry name" value="P-loop_NTPase"/>
</dbReference>
<evidence type="ECO:0000313" key="3">
    <source>
        <dbReference type="Proteomes" id="UP000541444"/>
    </source>
</evidence>
<dbReference type="SUPFAM" id="SSF52540">
    <property type="entry name" value="P-loop containing nucleoside triphosphate hydrolases"/>
    <property type="match status" value="1"/>
</dbReference>
<dbReference type="Proteomes" id="UP000541444">
    <property type="component" value="Unassembled WGS sequence"/>
</dbReference>
<dbReference type="Pfam" id="PF00931">
    <property type="entry name" value="NB-ARC"/>
    <property type="match status" value="1"/>
</dbReference>
<dbReference type="OrthoDB" id="1898799at2759"/>
<evidence type="ECO:0000313" key="2">
    <source>
        <dbReference type="EMBL" id="KAF6164851.1"/>
    </source>
</evidence>
<dbReference type="Gene3D" id="3.40.50.300">
    <property type="entry name" value="P-loop containing nucleotide triphosphate hydrolases"/>
    <property type="match status" value="1"/>
</dbReference>
<dbReference type="PANTHER" id="PTHR33463">
    <property type="entry name" value="NB-ARC DOMAIN-CONTAINING PROTEIN-RELATED"/>
    <property type="match status" value="1"/>
</dbReference>
<gene>
    <name evidence="2" type="ORF">GIB67_017054</name>
</gene>
<dbReference type="GO" id="GO:0043531">
    <property type="term" value="F:ADP binding"/>
    <property type="evidence" value="ECO:0007669"/>
    <property type="project" value="InterPro"/>
</dbReference>
<feature type="domain" description="NB-ARC" evidence="1">
    <location>
        <begin position="90"/>
        <end position="181"/>
    </location>
</feature>
<reference evidence="2 3" key="1">
    <citation type="journal article" date="2020" name="IScience">
        <title>Genome Sequencing of the Endangered Kingdonia uniflora (Circaeasteraceae, Ranunculales) Reveals Potential Mechanisms of Evolutionary Specialization.</title>
        <authorList>
            <person name="Sun Y."/>
            <person name="Deng T."/>
            <person name="Zhang A."/>
            <person name="Moore M.J."/>
            <person name="Landis J.B."/>
            <person name="Lin N."/>
            <person name="Zhang H."/>
            <person name="Zhang X."/>
            <person name="Huang J."/>
            <person name="Zhang X."/>
            <person name="Sun H."/>
            <person name="Wang H."/>
        </authorList>
    </citation>
    <scope>NUCLEOTIDE SEQUENCE [LARGE SCALE GENOMIC DNA]</scope>
    <source>
        <strain evidence="2">TB1705</strain>
        <tissue evidence="2">Leaf</tissue>
    </source>
</reference>
<name>A0A7J7NC76_9MAGN</name>
<dbReference type="InterPro" id="IPR050905">
    <property type="entry name" value="Plant_NBS-LRR"/>
</dbReference>